<keyword evidence="11" id="KW-1185">Reference proteome</keyword>
<keyword evidence="4 8" id="KW-0378">Hydrolase</keyword>
<comment type="cofactor">
    <cofactor evidence="1">
        <name>Ca(2+)</name>
        <dbReference type="ChEBI" id="CHEBI:29108"/>
    </cofactor>
</comment>
<dbReference type="Pfam" id="PF09286">
    <property type="entry name" value="Pro-kuma_activ"/>
    <property type="match status" value="1"/>
</dbReference>
<evidence type="ECO:0000313" key="11">
    <source>
        <dbReference type="Proteomes" id="UP000661507"/>
    </source>
</evidence>
<dbReference type="PANTHER" id="PTHR14218">
    <property type="entry name" value="PROTEASE S8 TRIPEPTIDYL PEPTIDASE I CLN2"/>
    <property type="match status" value="1"/>
</dbReference>
<evidence type="ECO:0000256" key="2">
    <source>
        <dbReference type="ARBA" id="ARBA00022670"/>
    </source>
</evidence>
<dbReference type="GO" id="GO:0046872">
    <property type="term" value="F:metal ion binding"/>
    <property type="evidence" value="ECO:0007669"/>
    <property type="project" value="UniProtKB-KW"/>
</dbReference>
<organism evidence="10 11">
    <name type="scientific">Neoroseomonas lacus</name>
    <dbReference type="NCBI Taxonomy" id="287609"/>
    <lineage>
        <taxon>Bacteria</taxon>
        <taxon>Pseudomonadati</taxon>
        <taxon>Pseudomonadota</taxon>
        <taxon>Alphaproteobacteria</taxon>
        <taxon>Acetobacterales</taxon>
        <taxon>Acetobacteraceae</taxon>
        <taxon>Neoroseomonas</taxon>
    </lineage>
</organism>
<dbReference type="Pfam" id="PF00082">
    <property type="entry name" value="Peptidase_S8"/>
    <property type="match status" value="1"/>
</dbReference>
<proteinExistence type="predicted"/>
<evidence type="ECO:0000256" key="1">
    <source>
        <dbReference type="ARBA" id="ARBA00001913"/>
    </source>
</evidence>
<gene>
    <name evidence="10" type="ORF">GCM10011320_03170</name>
</gene>
<evidence type="ECO:0000256" key="5">
    <source>
        <dbReference type="ARBA" id="ARBA00022825"/>
    </source>
</evidence>
<keyword evidence="5 8" id="KW-0720">Serine protease</keyword>
<dbReference type="SMART" id="SM00944">
    <property type="entry name" value="Pro-kuma_activ"/>
    <property type="match status" value="1"/>
</dbReference>
<dbReference type="RefSeq" id="WP_188965151.1">
    <property type="nucleotide sequence ID" value="NZ_BMKW01000001.1"/>
</dbReference>
<evidence type="ECO:0000313" key="10">
    <source>
        <dbReference type="EMBL" id="GGI99764.1"/>
    </source>
</evidence>
<dbReference type="CDD" id="cd04056">
    <property type="entry name" value="Peptidases_S53"/>
    <property type="match status" value="1"/>
</dbReference>
<dbReference type="EMBL" id="BMKW01000001">
    <property type="protein sequence ID" value="GGI99764.1"/>
    <property type="molecule type" value="Genomic_DNA"/>
</dbReference>
<sequence>MRQQERTSPLAGSALPAHLLKARTGAADPEQRLRVTLRLAARGGDQALLDAAMRLGGQMPAARRHLPRPSLAAAFGPSPEAAKAVAAFCDDHSLELQRSALGGLFVTVAGRAQDLGRAFGVELGLYRMGGHLLRAYEGALRLPAELAPHVAAVLGLDEVSRLAAGRRAGMEYTEPPSIPGNLPTTVAFDYYQYPQGVTGKGAIVAFMESDLVVDLAAIQAFFASLGLPPVTIVLERPDAASADGDTPTLNGEAMMDLKLVGAVAPGATLVGYSLAQSYGYSSDPWIDALVAALDNDTDPCNVMSISLGQPESNWSEQTALAVHVLFAIAGLLGVTVCVASGDYGAPGNPDGAYAQNCAFPASSSYCLACGGTELLLQDQGGARVLTGEVVWNEMQAPGEKRATGGGISTLFTVPEYQQGITLPPPFNPGQPAGRGMPDVAGNAASRSGYALSPQGTGDGFGTSAAAPIWAALAALLVERNAGQAIGFLTPLLYAQQGAGAACCTPILNGNNGPPPGLDGQMTPYACYPAGAPWNACCGLGSPLGNGIAAELGLGATAGTAATAS</sequence>
<accession>A0A917K5G4</accession>
<reference evidence="10" key="2">
    <citation type="submission" date="2020-09" db="EMBL/GenBank/DDBJ databases">
        <authorList>
            <person name="Sun Q."/>
            <person name="Zhou Y."/>
        </authorList>
    </citation>
    <scope>NUCLEOTIDE SEQUENCE</scope>
    <source>
        <strain evidence="10">CGMCC 1.3617</strain>
    </source>
</reference>
<dbReference type="SUPFAM" id="SSF52743">
    <property type="entry name" value="Subtilisin-like"/>
    <property type="match status" value="1"/>
</dbReference>
<dbReference type="PANTHER" id="PTHR14218:SF15">
    <property type="entry name" value="TRIPEPTIDYL-PEPTIDASE 1"/>
    <property type="match status" value="1"/>
</dbReference>
<name>A0A917K5G4_9PROT</name>
<dbReference type="GO" id="GO:0008240">
    <property type="term" value="F:tripeptidyl-peptidase activity"/>
    <property type="evidence" value="ECO:0007669"/>
    <property type="project" value="TreeGrafter"/>
</dbReference>
<dbReference type="PROSITE" id="PS51695">
    <property type="entry name" value="SEDOLISIN"/>
    <property type="match status" value="1"/>
</dbReference>
<feature type="active site" description="Charge relay system" evidence="8">
    <location>
        <position position="463"/>
    </location>
</feature>
<keyword evidence="2 8" id="KW-0645">Protease</keyword>
<dbReference type="CDD" id="cd11377">
    <property type="entry name" value="Pro-peptidase_S53"/>
    <property type="match status" value="1"/>
</dbReference>
<dbReference type="InterPro" id="IPR015366">
    <property type="entry name" value="S53_propep"/>
</dbReference>
<evidence type="ECO:0000256" key="8">
    <source>
        <dbReference type="PROSITE-ProRule" id="PRU01032"/>
    </source>
</evidence>
<dbReference type="PROSITE" id="PS00138">
    <property type="entry name" value="SUBTILASE_SER"/>
    <property type="match status" value="1"/>
</dbReference>
<feature type="active site" description="Charge relay system" evidence="8">
    <location>
        <position position="256"/>
    </location>
</feature>
<dbReference type="InterPro" id="IPR023828">
    <property type="entry name" value="Peptidase_S8_Ser-AS"/>
</dbReference>
<evidence type="ECO:0000256" key="4">
    <source>
        <dbReference type="ARBA" id="ARBA00022801"/>
    </source>
</evidence>
<reference evidence="10" key="1">
    <citation type="journal article" date="2014" name="Int. J. Syst. Evol. Microbiol.">
        <title>Complete genome sequence of Corynebacterium casei LMG S-19264T (=DSM 44701T), isolated from a smear-ripened cheese.</title>
        <authorList>
            <consortium name="US DOE Joint Genome Institute (JGI-PGF)"/>
            <person name="Walter F."/>
            <person name="Albersmeier A."/>
            <person name="Kalinowski J."/>
            <person name="Ruckert C."/>
        </authorList>
    </citation>
    <scope>NUCLEOTIDE SEQUENCE</scope>
    <source>
        <strain evidence="10">CGMCC 1.3617</strain>
    </source>
</reference>
<protein>
    <submittedName>
        <fullName evidence="10">Kumamolisin</fullName>
    </submittedName>
</protein>
<dbReference type="GO" id="GO:0006508">
    <property type="term" value="P:proteolysis"/>
    <property type="evidence" value="ECO:0007669"/>
    <property type="project" value="UniProtKB-KW"/>
</dbReference>
<comment type="caution">
    <text evidence="10">The sequence shown here is derived from an EMBL/GenBank/DDBJ whole genome shotgun (WGS) entry which is preliminary data.</text>
</comment>
<keyword evidence="6" id="KW-0106">Calcium</keyword>
<dbReference type="InterPro" id="IPR000209">
    <property type="entry name" value="Peptidase_S8/S53_dom"/>
</dbReference>
<dbReference type="GO" id="GO:0004252">
    <property type="term" value="F:serine-type endopeptidase activity"/>
    <property type="evidence" value="ECO:0007669"/>
    <property type="project" value="UniProtKB-UniRule"/>
</dbReference>
<dbReference type="InterPro" id="IPR036852">
    <property type="entry name" value="Peptidase_S8/S53_dom_sf"/>
</dbReference>
<evidence type="ECO:0000256" key="7">
    <source>
        <dbReference type="ARBA" id="ARBA00023145"/>
    </source>
</evidence>
<feature type="active site" description="Charge relay system" evidence="8">
    <location>
        <position position="252"/>
    </location>
</feature>
<evidence type="ECO:0000256" key="3">
    <source>
        <dbReference type="ARBA" id="ARBA00022723"/>
    </source>
</evidence>
<dbReference type="InterPro" id="IPR050819">
    <property type="entry name" value="Tripeptidyl-peptidase_I"/>
</dbReference>
<dbReference type="AlphaFoldDB" id="A0A917K5G4"/>
<dbReference type="Gene3D" id="3.40.50.200">
    <property type="entry name" value="Peptidase S8/S53 domain"/>
    <property type="match status" value="1"/>
</dbReference>
<keyword evidence="7" id="KW-0865">Zymogen</keyword>
<evidence type="ECO:0000259" key="9">
    <source>
        <dbReference type="PROSITE" id="PS51695"/>
    </source>
</evidence>
<keyword evidence="3" id="KW-0479">Metal-binding</keyword>
<dbReference type="Proteomes" id="UP000661507">
    <property type="component" value="Unassembled WGS sequence"/>
</dbReference>
<evidence type="ECO:0000256" key="6">
    <source>
        <dbReference type="ARBA" id="ARBA00022837"/>
    </source>
</evidence>
<dbReference type="InterPro" id="IPR030400">
    <property type="entry name" value="Sedolisin_dom"/>
</dbReference>
<comment type="caution">
    <text evidence="8">Lacks conserved residue(s) required for the propagation of feature annotation.</text>
</comment>
<feature type="domain" description="Peptidase S53" evidence="9">
    <location>
        <begin position="180"/>
        <end position="554"/>
    </location>
</feature>
<dbReference type="SUPFAM" id="SSF54897">
    <property type="entry name" value="Protease propeptides/inhibitors"/>
    <property type="match status" value="1"/>
</dbReference>